<dbReference type="PROSITE" id="PS00143">
    <property type="entry name" value="INSULINASE"/>
    <property type="match status" value="1"/>
</dbReference>
<evidence type="ECO:0000313" key="6">
    <source>
        <dbReference type="Proteomes" id="UP000199687"/>
    </source>
</evidence>
<dbReference type="Pfam" id="PF05193">
    <property type="entry name" value="Peptidase_M16_C"/>
    <property type="match status" value="1"/>
</dbReference>
<evidence type="ECO:0000313" key="5">
    <source>
        <dbReference type="EMBL" id="SER07715.1"/>
    </source>
</evidence>
<dbReference type="SUPFAM" id="SSF63411">
    <property type="entry name" value="LuxS/MPP-like metallohydrolase"/>
    <property type="match status" value="2"/>
</dbReference>
<accession>A0A1H9L9A2</accession>
<reference evidence="5 6" key="1">
    <citation type="submission" date="2016-10" db="EMBL/GenBank/DDBJ databases">
        <authorList>
            <person name="de Groot N.N."/>
        </authorList>
    </citation>
    <scope>NUCLEOTIDE SEQUENCE [LARGE SCALE GENOMIC DNA]</scope>
    <source>
        <strain evidence="5 6">CGMCC 1.7727</strain>
    </source>
</reference>
<dbReference type="OrthoDB" id="9811314at2"/>
<dbReference type="InterPro" id="IPR011249">
    <property type="entry name" value="Metalloenz_LuxS/M16"/>
</dbReference>
<dbReference type="GO" id="GO:0004222">
    <property type="term" value="F:metalloendopeptidase activity"/>
    <property type="evidence" value="ECO:0007669"/>
    <property type="project" value="InterPro"/>
</dbReference>
<proteinExistence type="inferred from homology"/>
<dbReference type="PANTHER" id="PTHR11851">
    <property type="entry name" value="METALLOPROTEASE"/>
    <property type="match status" value="1"/>
</dbReference>
<dbReference type="InterPro" id="IPR011765">
    <property type="entry name" value="Pept_M16_N"/>
</dbReference>
<dbReference type="RefSeq" id="WP_089737992.1">
    <property type="nucleotide sequence ID" value="NZ_FOGL01000001.1"/>
</dbReference>
<dbReference type="Pfam" id="PF00675">
    <property type="entry name" value="Peptidase_M16"/>
    <property type="match status" value="1"/>
</dbReference>
<dbReference type="Gene3D" id="3.30.830.10">
    <property type="entry name" value="Metalloenzyme, LuxS/M16 peptidase-like"/>
    <property type="match status" value="2"/>
</dbReference>
<gene>
    <name evidence="5" type="ORF">SAMN04487944_101149</name>
</gene>
<name>A0A1H9L9A2_9BACI</name>
<keyword evidence="6" id="KW-1185">Reference proteome</keyword>
<evidence type="ECO:0000259" key="4">
    <source>
        <dbReference type="Pfam" id="PF05193"/>
    </source>
</evidence>
<dbReference type="InterPro" id="IPR007863">
    <property type="entry name" value="Peptidase_M16_C"/>
</dbReference>
<dbReference type="PANTHER" id="PTHR11851:SF49">
    <property type="entry name" value="MITOCHONDRIAL-PROCESSING PEPTIDASE SUBUNIT ALPHA"/>
    <property type="match status" value="1"/>
</dbReference>
<dbReference type="AlphaFoldDB" id="A0A1H9L9A2"/>
<evidence type="ECO:0000256" key="1">
    <source>
        <dbReference type="ARBA" id="ARBA00007261"/>
    </source>
</evidence>
<feature type="domain" description="Peptidase M16 C-terminal" evidence="4">
    <location>
        <begin position="166"/>
        <end position="338"/>
    </location>
</feature>
<dbReference type="FunFam" id="3.30.830.10:FF:000008">
    <property type="entry name" value="Mitochondrial-processing peptidase subunit beta"/>
    <property type="match status" value="1"/>
</dbReference>
<dbReference type="GO" id="GO:0006508">
    <property type="term" value="P:proteolysis"/>
    <property type="evidence" value="ECO:0007669"/>
    <property type="project" value="InterPro"/>
</dbReference>
<comment type="similarity">
    <text evidence="1 2">Belongs to the peptidase M16 family.</text>
</comment>
<sequence length="404" mass="45522">MIHRKILGNGLKIVLEPITTVRSVAVGIWIKTGSRHENNEENGISHFIEHMLFKGTSNYSPKQIAEAFDSIGGEINAFTSKEYTCLYAKVLDSHIDFALNILTDMLFDSTFLQEELDREKKVIMEEINMTEDTPDDIIHDYLAEVAYTSHPLANPILGSKANIQLLSRDKLMQYYHHHYTAENIVVSVAGNVSAGYLDQLSARFSDVPSGKVQDEIKKPVFHPGNLKKSKDTEQAHLCLGFEGVGITDKNIYSFMLVNNVLGGSMSSRLFQEIREKYGMAYSIYSYHSSFIDTGMLTIYAGTSPNQLDDVQQLINQTLLELKKDGITEKEFQNSKEQLKGLYLLSLESTNSRMSRNARNELLLEKHPTMDDVIDEIDQMKMDQVAQVIDQFAIDKGASTVITSK</sequence>
<dbReference type="InterPro" id="IPR001431">
    <property type="entry name" value="Pept_M16_Zn_BS"/>
</dbReference>
<protein>
    <submittedName>
        <fullName evidence="5">Predicted Zn-dependent peptidase</fullName>
    </submittedName>
</protein>
<evidence type="ECO:0000259" key="3">
    <source>
        <dbReference type="Pfam" id="PF00675"/>
    </source>
</evidence>
<dbReference type="STRING" id="531814.SAMN04487944_101149"/>
<feature type="domain" description="Peptidase M16 N-terminal" evidence="3">
    <location>
        <begin position="13"/>
        <end position="158"/>
    </location>
</feature>
<dbReference type="InterPro" id="IPR050361">
    <property type="entry name" value="MPP/UQCRC_Complex"/>
</dbReference>
<organism evidence="5 6">
    <name type="scientific">Gracilibacillus ureilyticus</name>
    <dbReference type="NCBI Taxonomy" id="531814"/>
    <lineage>
        <taxon>Bacteria</taxon>
        <taxon>Bacillati</taxon>
        <taxon>Bacillota</taxon>
        <taxon>Bacilli</taxon>
        <taxon>Bacillales</taxon>
        <taxon>Bacillaceae</taxon>
        <taxon>Gracilibacillus</taxon>
    </lineage>
</organism>
<evidence type="ECO:0000256" key="2">
    <source>
        <dbReference type="RuleBase" id="RU004447"/>
    </source>
</evidence>
<dbReference type="EMBL" id="FOGL01000001">
    <property type="protein sequence ID" value="SER07715.1"/>
    <property type="molecule type" value="Genomic_DNA"/>
</dbReference>
<dbReference type="GO" id="GO:0046872">
    <property type="term" value="F:metal ion binding"/>
    <property type="evidence" value="ECO:0007669"/>
    <property type="project" value="InterPro"/>
</dbReference>
<dbReference type="Proteomes" id="UP000199687">
    <property type="component" value="Unassembled WGS sequence"/>
</dbReference>